<name>A0A9N8Z8P0_9GLOM</name>
<evidence type="ECO:0000313" key="2">
    <source>
        <dbReference type="Proteomes" id="UP000789831"/>
    </source>
</evidence>
<proteinExistence type="predicted"/>
<dbReference type="Proteomes" id="UP000789831">
    <property type="component" value="Unassembled WGS sequence"/>
</dbReference>
<dbReference type="EMBL" id="CAJVPL010000249">
    <property type="protein sequence ID" value="CAG8473258.1"/>
    <property type="molecule type" value="Genomic_DNA"/>
</dbReference>
<organism evidence="1 2">
    <name type="scientific">Ambispora gerdemannii</name>
    <dbReference type="NCBI Taxonomy" id="144530"/>
    <lineage>
        <taxon>Eukaryota</taxon>
        <taxon>Fungi</taxon>
        <taxon>Fungi incertae sedis</taxon>
        <taxon>Mucoromycota</taxon>
        <taxon>Glomeromycotina</taxon>
        <taxon>Glomeromycetes</taxon>
        <taxon>Archaeosporales</taxon>
        <taxon>Ambisporaceae</taxon>
        <taxon>Ambispora</taxon>
    </lineage>
</organism>
<comment type="caution">
    <text evidence="1">The sequence shown here is derived from an EMBL/GenBank/DDBJ whole genome shotgun (WGS) entry which is preliminary data.</text>
</comment>
<evidence type="ECO:0000313" key="1">
    <source>
        <dbReference type="EMBL" id="CAG8473258.1"/>
    </source>
</evidence>
<protein>
    <submittedName>
        <fullName evidence="1">1956_t:CDS:1</fullName>
    </submittedName>
</protein>
<reference evidence="1" key="1">
    <citation type="submission" date="2021-06" db="EMBL/GenBank/DDBJ databases">
        <authorList>
            <person name="Kallberg Y."/>
            <person name="Tangrot J."/>
            <person name="Rosling A."/>
        </authorList>
    </citation>
    <scope>NUCLEOTIDE SEQUENCE</scope>
    <source>
        <strain evidence="1">MT106</strain>
    </source>
</reference>
<accession>A0A9N8Z8P0</accession>
<gene>
    <name evidence="1" type="ORF">AGERDE_LOCUS2845</name>
</gene>
<dbReference type="AlphaFoldDB" id="A0A9N8Z8P0"/>
<sequence length="73" mass="8662">MHWTINPLIRIPERIGGALPIEIDRIRERRQKVENFTYEGWKSDSDQGVNWTIWTIGLEELLESNKKTQILDL</sequence>
<keyword evidence="2" id="KW-1185">Reference proteome</keyword>